<dbReference type="EMBL" id="CP000886">
    <property type="protein sequence ID" value="ABX69935.1"/>
    <property type="molecule type" value="Genomic_DNA"/>
</dbReference>
<reference evidence="1 2" key="1">
    <citation type="submission" date="2007-11" db="EMBL/GenBank/DDBJ databases">
        <authorList>
            <consortium name="The Salmonella enterica serovar Paratyphi B Genome Sequencing Project"/>
            <person name="McClelland M."/>
            <person name="Sanderson E.K."/>
            <person name="Porwollik S."/>
            <person name="Spieth J."/>
            <person name="Clifton W.S."/>
            <person name="Fulton R."/>
            <person name="Cordes M."/>
            <person name="Wollam A."/>
            <person name="Shah N."/>
            <person name="Pepin K."/>
            <person name="Bhonagiri V."/>
            <person name="Nash W."/>
            <person name="Johnson M."/>
            <person name="Thiruvilangam P."/>
            <person name="Wilson R."/>
        </authorList>
    </citation>
    <scope>NUCLEOTIDE SEQUENCE [LARGE SCALE GENOMIC DNA]</scope>
    <source>
        <strain evidence="2">ATCC BAA-1250 / SPB7</strain>
    </source>
</reference>
<name>A0A6C6Z8J8_SALPB</name>
<protein>
    <submittedName>
        <fullName evidence="1">Uncharacterized protein</fullName>
    </submittedName>
</protein>
<dbReference type="AlphaFoldDB" id="A0A6C6Z8J8"/>
<dbReference type="KEGG" id="spq:SPAB_04622"/>
<proteinExistence type="predicted"/>
<gene>
    <name evidence="1" type="ordered locus">SPAB_04622</name>
</gene>
<evidence type="ECO:0000313" key="2">
    <source>
        <dbReference type="Proteomes" id="UP000008556"/>
    </source>
</evidence>
<sequence>MYLAWALPLLFPFLRQIGSEARIPGAEPHYFCIFTQSIEICRPCRPRQWE</sequence>
<dbReference type="Proteomes" id="UP000008556">
    <property type="component" value="Chromosome"/>
</dbReference>
<organism evidence="1 2">
    <name type="scientific">Salmonella paratyphi B (strain ATCC BAA-1250 / SPB7)</name>
    <dbReference type="NCBI Taxonomy" id="1016998"/>
    <lineage>
        <taxon>Bacteria</taxon>
        <taxon>Pseudomonadati</taxon>
        <taxon>Pseudomonadota</taxon>
        <taxon>Gammaproteobacteria</taxon>
        <taxon>Enterobacterales</taxon>
        <taxon>Enterobacteriaceae</taxon>
        <taxon>Salmonella</taxon>
    </lineage>
</organism>
<accession>A0A6C6Z8J8</accession>
<evidence type="ECO:0000313" key="1">
    <source>
        <dbReference type="EMBL" id="ABX69935.1"/>
    </source>
</evidence>